<dbReference type="AlphaFoldDB" id="A0A8H3YIN6"/>
<feature type="compositionally biased region" description="Polar residues" evidence="1">
    <location>
        <begin position="539"/>
        <end position="548"/>
    </location>
</feature>
<dbReference type="Proteomes" id="UP000620104">
    <property type="component" value="Unassembled WGS sequence"/>
</dbReference>
<proteinExistence type="predicted"/>
<sequence length="548" mass="58607">MIVTSRPAFRSASVSSDATCASYESMTTASSDSGSSKYGIKLKSPLSPATPPQIEHHLKGRHSAQPSIVETDREGDNDAATVRSSSMRTYREGDERGMTGFAPMTTIEKPMGAQGEASAGLVPGPMRFSLRDEGAVPRESMETRVEIQINGEASSSVPHPPVSRYQEMLDAPVTPEQVAIWLYGTADRAVRPRPPHVESRQSSASTSRFSRPFLKIATALSASGSSKSPVSGPNSAASAPSGRPFVLGHALPAGTSIKTARSRSTNAESYHSPTGSSGWRRSFLGSRPASKPKRPKSMQIPADVRIGKSGIKQYDEEEKRWLPATRETARRFSMSGESDDNNLSDVAPSFGSSTRRPSSMLNRVSSAHQSFTSAASSVFLPTPAEEKEAFDFTSGVAPSSSTAMDVHPRSSSISKEGSSNGRFVKLLRRISGHAWGEDQSRARVAARGKQRPLSTADMTRFPASCGSAGSLYSTASRPRSISTAKSDQGELLPPVMPACKPHSSSRSLTDVRTLNSVDEEEPIGDKTPMDSLERPAIQERSSSLQTVV</sequence>
<feature type="compositionally biased region" description="Polar residues" evidence="1">
    <location>
        <begin position="256"/>
        <end position="279"/>
    </location>
</feature>
<evidence type="ECO:0000256" key="1">
    <source>
        <dbReference type="SAM" id="MobiDB-lite"/>
    </source>
</evidence>
<keyword evidence="3" id="KW-1185">Reference proteome</keyword>
<feature type="compositionally biased region" description="Polar residues" evidence="1">
    <location>
        <begin position="350"/>
        <end position="363"/>
    </location>
</feature>
<comment type="caution">
    <text evidence="2">The sequence shown here is derived from an EMBL/GenBank/DDBJ whole genome shotgun (WGS) entry which is preliminary data.</text>
</comment>
<accession>A0A8H3YIN6</accession>
<feature type="compositionally biased region" description="Basic and acidic residues" evidence="1">
    <location>
        <begin position="523"/>
        <end position="537"/>
    </location>
</feature>
<feature type="compositionally biased region" description="Low complexity" evidence="1">
    <location>
        <begin position="221"/>
        <end position="241"/>
    </location>
</feature>
<feature type="region of interest" description="Disordered" evidence="1">
    <location>
        <begin position="1"/>
        <end position="98"/>
    </location>
</feature>
<dbReference type="EMBL" id="BLZA01000040">
    <property type="protein sequence ID" value="GHJ89367.1"/>
    <property type="molecule type" value="Genomic_DNA"/>
</dbReference>
<evidence type="ECO:0000313" key="3">
    <source>
        <dbReference type="Proteomes" id="UP000620104"/>
    </source>
</evidence>
<feature type="compositionally biased region" description="Polar residues" evidence="1">
    <location>
        <begin position="502"/>
        <end position="516"/>
    </location>
</feature>
<name>A0A8H3YIN6_9TREE</name>
<feature type="region of interest" description="Disordered" evidence="1">
    <location>
        <begin position="332"/>
        <end position="363"/>
    </location>
</feature>
<feature type="compositionally biased region" description="Low complexity" evidence="1">
    <location>
        <begin position="25"/>
        <end position="36"/>
    </location>
</feature>
<evidence type="ECO:0000313" key="2">
    <source>
        <dbReference type="EMBL" id="GHJ89367.1"/>
    </source>
</evidence>
<organism evidence="2 3">
    <name type="scientific">Naganishia liquefaciens</name>
    <dbReference type="NCBI Taxonomy" id="104408"/>
    <lineage>
        <taxon>Eukaryota</taxon>
        <taxon>Fungi</taxon>
        <taxon>Dikarya</taxon>
        <taxon>Basidiomycota</taxon>
        <taxon>Agaricomycotina</taxon>
        <taxon>Tremellomycetes</taxon>
        <taxon>Filobasidiales</taxon>
        <taxon>Filobasidiaceae</taxon>
        <taxon>Naganishia</taxon>
    </lineage>
</organism>
<gene>
    <name evidence="2" type="ORF">NliqN6_5769</name>
</gene>
<dbReference type="OrthoDB" id="2593609at2759"/>
<feature type="region of interest" description="Disordered" evidence="1">
    <location>
        <begin position="395"/>
        <end position="418"/>
    </location>
</feature>
<feature type="compositionally biased region" description="Polar residues" evidence="1">
    <location>
        <begin position="470"/>
        <end position="486"/>
    </location>
</feature>
<feature type="region of interest" description="Disordered" evidence="1">
    <location>
        <begin position="468"/>
        <end position="548"/>
    </location>
</feature>
<feature type="compositionally biased region" description="Polar residues" evidence="1">
    <location>
        <begin position="12"/>
        <end position="24"/>
    </location>
</feature>
<reference evidence="2" key="1">
    <citation type="submission" date="2020-07" db="EMBL/GenBank/DDBJ databases">
        <title>Draft Genome Sequence of a Deep-Sea Yeast, Naganishia (Cryptococcus) liquefaciens strain N6.</title>
        <authorList>
            <person name="Han Y.W."/>
            <person name="Kajitani R."/>
            <person name="Morimoto H."/>
            <person name="Parhat M."/>
            <person name="Tsubouchi H."/>
            <person name="Bakenova O."/>
            <person name="Ogata M."/>
            <person name="Argunhan B."/>
            <person name="Aoki R."/>
            <person name="Kajiwara S."/>
            <person name="Itoh T."/>
            <person name="Iwasaki H."/>
        </authorList>
    </citation>
    <scope>NUCLEOTIDE SEQUENCE</scope>
    <source>
        <strain evidence="2">N6</strain>
    </source>
</reference>
<protein>
    <submittedName>
        <fullName evidence="2">Uncharacterized protein</fullName>
    </submittedName>
</protein>
<feature type="region of interest" description="Disordered" evidence="1">
    <location>
        <begin position="221"/>
        <end position="311"/>
    </location>
</feature>